<dbReference type="AlphaFoldDB" id="A0AAU7ZYK3"/>
<dbReference type="SUPFAM" id="SSF52540">
    <property type="entry name" value="P-loop containing nucleoside triphosphate hydrolases"/>
    <property type="match status" value="1"/>
</dbReference>
<accession>A0AAU7ZYK3</accession>
<sequence length="212" mass="22575">MILAVGNVKGGVGKTTLAVNLAIALSRQGRDVLLIDGDEQGTAMAFTELRSAQRDGKPGYTAVALHGKAIRDQTRQLAPKYADIVIDVGGRDTGSLRAALTVAETVIIPVQPRSFDVWGVDQTAELVRDARQINEHLRALAVLNNADSQGKDNEAAAEALRGIDGIELAPHVIIRRKAFPNAAASGLSVLEYDDPKASDELTQLIDVLMVFA</sequence>
<dbReference type="PANTHER" id="PTHR13696:SF96">
    <property type="entry name" value="COBQ_COBB_MIND_PARA NUCLEOTIDE BINDING DOMAIN-CONTAINING PROTEIN"/>
    <property type="match status" value="1"/>
</dbReference>
<name>A0AAU7ZYK3_9BACT</name>
<dbReference type="PANTHER" id="PTHR13696">
    <property type="entry name" value="P-LOOP CONTAINING NUCLEOSIDE TRIPHOSPHATE HYDROLASE"/>
    <property type="match status" value="1"/>
</dbReference>
<dbReference type="PIRSF" id="PIRSF009320">
    <property type="entry name" value="Nuc_binding_HP_1000"/>
    <property type="match status" value="1"/>
</dbReference>
<reference evidence="2" key="1">
    <citation type="submission" date="2023-08" db="EMBL/GenBank/DDBJ databases">
        <authorList>
            <person name="Messyasz A."/>
            <person name="Mannisto M.K."/>
            <person name="Kerkhof L.J."/>
            <person name="Haggblom M."/>
        </authorList>
    </citation>
    <scope>NUCLEOTIDE SEQUENCE</scope>
    <source>
        <strain evidence="2">X5P6</strain>
        <plasmid evidence="2">unnamed</plasmid>
    </source>
</reference>
<feature type="domain" description="CobQ/CobB/MinD/ParA nucleotide binding" evidence="1">
    <location>
        <begin position="4"/>
        <end position="189"/>
    </location>
</feature>
<dbReference type="CDD" id="cd02042">
    <property type="entry name" value="ParAB_family"/>
    <property type="match status" value="1"/>
</dbReference>
<evidence type="ECO:0000259" key="1">
    <source>
        <dbReference type="Pfam" id="PF01656"/>
    </source>
</evidence>
<dbReference type="Gene3D" id="3.40.50.300">
    <property type="entry name" value="P-loop containing nucleotide triphosphate hydrolases"/>
    <property type="match status" value="1"/>
</dbReference>
<dbReference type="InterPro" id="IPR002586">
    <property type="entry name" value="CobQ/CobB/MinD/ParA_Nub-bd_dom"/>
</dbReference>
<dbReference type="EMBL" id="CP132943">
    <property type="protein sequence ID" value="XCB35669.1"/>
    <property type="molecule type" value="Genomic_DNA"/>
</dbReference>
<dbReference type="Pfam" id="PF01656">
    <property type="entry name" value="CbiA"/>
    <property type="match status" value="1"/>
</dbReference>
<geneLocation type="plasmid" evidence="2">
    <name>unnamed</name>
</geneLocation>
<dbReference type="RefSeq" id="WP_353067752.1">
    <property type="nucleotide sequence ID" value="NZ_CP132943.1"/>
</dbReference>
<gene>
    <name evidence="2" type="ORF">RBB77_23355</name>
</gene>
<organism evidence="2">
    <name type="scientific">Tunturiibacter psychrotolerans</name>
    <dbReference type="NCBI Taxonomy" id="3069686"/>
    <lineage>
        <taxon>Bacteria</taxon>
        <taxon>Pseudomonadati</taxon>
        <taxon>Acidobacteriota</taxon>
        <taxon>Terriglobia</taxon>
        <taxon>Terriglobales</taxon>
        <taxon>Acidobacteriaceae</taxon>
        <taxon>Tunturiibacter</taxon>
    </lineage>
</organism>
<dbReference type="InterPro" id="IPR027417">
    <property type="entry name" value="P-loop_NTPase"/>
</dbReference>
<protein>
    <submittedName>
        <fullName evidence="2">AAA family ATPase</fullName>
    </submittedName>
</protein>
<dbReference type="KEGG" id="tpsc:RBB77_23355"/>
<evidence type="ECO:0000313" key="2">
    <source>
        <dbReference type="EMBL" id="XCB35669.1"/>
    </source>
</evidence>
<dbReference type="InterPro" id="IPR050678">
    <property type="entry name" value="DNA_Partitioning_ATPase"/>
</dbReference>
<reference evidence="2" key="2">
    <citation type="journal article" date="2024" name="Environ. Microbiol.">
        <title>Genome analysis and description of Tunturibacter gen. nov. expands the diversity of Terriglobia in tundra soils.</title>
        <authorList>
            <person name="Messyasz A."/>
            <person name="Mannisto M.K."/>
            <person name="Kerkhof L.J."/>
            <person name="Haggblom M.M."/>
        </authorList>
    </citation>
    <scope>NUCLEOTIDE SEQUENCE</scope>
    <source>
        <strain evidence="2">X5P6</strain>
    </source>
</reference>
<proteinExistence type="predicted"/>
<keyword evidence="2" id="KW-0614">Plasmid</keyword>